<dbReference type="OrthoDB" id="427800at2759"/>
<dbReference type="AlphaFoldDB" id="A0A6A4HNK7"/>
<keyword evidence="5" id="KW-0808">Transferase</keyword>
<dbReference type="GO" id="GO:0000162">
    <property type="term" value="P:L-tryptophan biosynthetic process"/>
    <property type="evidence" value="ECO:0007669"/>
    <property type="project" value="UniProtKB-KW"/>
</dbReference>
<reference evidence="11" key="1">
    <citation type="journal article" date="2019" name="Environ. Microbiol.">
        <title>Fungal ecological strategies reflected in gene transcription - a case study of two litter decomposers.</title>
        <authorList>
            <person name="Barbi F."/>
            <person name="Kohler A."/>
            <person name="Barry K."/>
            <person name="Baskaran P."/>
            <person name="Daum C."/>
            <person name="Fauchery L."/>
            <person name="Ihrmark K."/>
            <person name="Kuo A."/>
            <person name="LaButti K."/>
            <person name="Lipzen A."/>
            <person name="Morin E."/>
            <person name="Grigoriev I.V."/>
            <person name="Henrissat B."/>
            <person name="Lindahl B."/>
            <person name="Martin F."/>
        </authorList>
    </citation>
    <scope>NUCLEOTIDE SEQUENCE</scope>
    <source>
        <strain evidence="11">JB14</strain>
    </source>
</reference>
<dbReference type="Gene3D" id="3.40.1030.10">
    <property type="entry name" value="Nucleoside phosphorylase/phosphoribosyltransferase catalytic domain"/>
    <property type="match status" value="1"/>
</dbReference>
<evidence type="ECO:0000256" key="2">
    <source>
        <dbReference type="ARBA" id="ARBA00011948"/>
    </source>
</evidence>
<dbReference type="SUPFAM" id="SSF52418">
    <property type="entry name" value="Nucleoside phosphorylase/phosphoribosyltransferase catalytic domain"/>
    <property type="match status" value="1"/>
</dbReference>
<comment type="pathway">
    <text evidence="1">Amino-acid biosynthesis; L-tryptophan biosynthesis; L-tryptophan from chorismate: step 2/5.</text>
</comment>
<dbReference type="FunFam" id="3.40.1030.10:FF:000002">
    <property type="entry name" value="Anthranilate phosphoribosyltransferase"/>
    <property type="match status" value="1"/>
</dbReference>
<dbReference type="GO" id="GO:0005829">
    <property type="term" value="C:cytosol"/>
    <property type="evidence" value="ECO:0007669"/>
    <property type="project" value="TreeGrafter"/>
</dbReference>
<keyword evidence="6" id="KW-0822">Tryptophan biosynthesis</keyword>
<sequence length="361" mass="38435">MIALNSTPETPPFRTLLKKLVDTPGDFTPEDLRLSLNCLFTPDTVPPEHVSVFLTALHIHHMERRPELLETAASMLRERAREAVVDGAEDFVVDIVGTGGDGHNLFNVSTAAGIVAAGAGARVIKHGNKASTSSSGSADLLQALGCQLTSPSTDIELAKPIPRIPFSFLFAPQYHPVLGTIAPHRKSLPFRTIFNVLGPLISPAKPQGMVLGVPQRELGLPFAKALKDGGVKHALVVCGEEGIDEISCAGPTWVWELRDGQISESSLGPASFGLDPHPLSEVVGGSPDDNAEALKLLLHSREAIPLSKKPLLDFILMNAAALLVVAGLADSYTEGVEIAYESVVSGAAWNALDTFREQCRI</sequence>
<dbReference type="HAMAP" id="MF_00211">
    <property type="entry name" value="TrpD"/>
    <property type="match status" value="1"/>
</dbReference>
<keyword evidence="3" id="KW-0028">Amino-acid biosynthesis</keyword>
<dbReference type="NCBIfam" id="TIGR01245">
    <property type="entry name" value="trpD"/>
    <property type="match status" value="1"/>
</dbReference>
<name>A0A6A4HNK7_9AGAR</name>
<evidence type="ECO:0000256" key="8">
    <source>
        <dbReference type="ARBA" id="ARBA00061500"/>
    </source>
</evidence>
<feature type="domain" description="Glycosyl transferase family 3" evidence="10">
    <location>
        <begin position="92"/>
        <end position="348"/>
    </location>
</feature>
<accession>A0A6A4HNK7</accession>
<proteinExistence type="inferred from homology"/>
<gene>
    <name evidence="11" type="ORF">BT96DRAFT_660434</name>
</gene>
<keyword evidence="4 11" id="KW-0328">Glycosyltransferase</keyword>
<evidence type="ECO:0000313" key="11">
    <source>
        <dbReference type="EMBL" id="KAE9400049.1"/>
    </source>
</evidence>
<comment type="similarity">
    <text evidence="8">Belongs to the anthranilate phosphoribosyltransferase family.</text>
</comment>
<dbReference type="Proteomes" id="UP000799118">
    <property type="component" value="Unassembled WGS sequence"/>
</dbReference>
<evidence type="ECO:0000256" key="4">
    <source>
        <dbReference type="ARBA" id="ARBA00022676"/>
    </source>
</evidence>
<organism evidence="11 12">
    <name type="scientific">Gymnopus androsaceus JB14</name>
    <dbReference type="NCBI Taxonomy" id="1447944"/>
    <lineage>
        <taxon>Eukaryota</taxon>
        <taxon>Fungi</taxon>
        <taxon>Dikarya</taxon>
        <taxon>Basidiomycota</taxon>
        <taxon>Agaricomycotina</taxon>
        <taxon>Agaricomycetes</taxon>
        <taxon>Agaricomycetidae</taxon>
        <taxon>Agaricales</taxon>
        <taxon>Marasmiineae</taxon>
        <taxon>Omphalotaceae</taxon>
        <taxon>Gymnopus</taxon>
    </lineage>
</organism>
<evidence type="ECO:0000256" key="9">
    <source>
        <dbReference type="ARBA" id="ARBA00071401"/>
    </source>
</evidence>
<dbReference type="EMBL" id="ML769461">
    <property type="protein sequence ID" value="KAE9400049.1"/>
    <property type="molecule type" value="Genomic_DNA"/>
</dbReference>
<evidence type="ECO:0000256" key="5">
    <source>
        <dbReference type="ARBA" id="ARBA00022679"/>
    </source>
</evidence>
<evidence type="ECO:0000256" key="3">
    <source>
        <dbReference type="ARBA" id="ARBA00022605"/>
    </source>
</evidence>
<evidence type="ECO:0000259" key="10">
    <source>
        <dbReference type="Pfam" id="PF00591"/>
    </source>
</evidence>
<keyword evidence="7" id="KW-0057">Aromatic amino acid biosynthesis</keyword>
<evidence type="ECO:0000313" key="12">
    <source>
        <dbReference type="Proteomes" id="UP000799118"/>
    </source>
</evidence>
<protein>
    <recommendedName>
        <fullName evidence="9">Anthranilate phosphoribosyltransferase</fullName>
        <ecNumber evidence="2">2.4.2.18</ecNumber>
    </recommendedName>
</protein>
<dbReference type="PANTHER" id="PTHR43285:SF2">
    <property type="entry name" value="ANTHRANILATE PHOSPHORIBOSYLTRANSFERASE"/>
    <property type="match status" value="1"/>
</dbReference>
<evidence type="ECO:0000256" key="7">
    <source>
        <dbReference type="ARBA" id="ARBA00023141"/>
    </source>
</evidence>
<dbReference type="InterPro" id="IPR005940">
    <property type="entry name" value="Anthranilate_Pribosyl_Tfrase"/>
</dbReference>
<dbReference type="InterPro" id="IPR035902">
    <property type="entry name" value="Nuc_phospho_transferase"/>
</dbReference>
<evidence type="ECO:0000256" key="6">
    <source>
        <dbReference type="ARBA" id="ARBA00022822"/>
    </source>
</evidence>
<dbReference type="PANTHER" id="PTHR43285">
    <property type="entry name" value="ANTHRANILATE PHOSPHORIBOSYLTRANSFERASE"/>
    <property type="match status" value="1"/>
</dbReference>
<dbReference type="InterPro" id="IPR000312">
    <property type="entry name" value="Glycosyl_Trfase_fam3"/>
</dbReference>
<keyword evidence="12" id="KW-1185">Reference proteome</keyword>
<evidence type="ECO:0000256" key="1">
    <source>
        <dbReference type="ARBA" id="ARBA00004907"/>
    </source>
</evidence>
<dbReference type="Pfam" id="PF00591">
    <property type="entry name" value="Glycos_transf_3"/>
    <property type="match status" value="1"/>
</dbReference>
<dbReference type="GO" id="GO:0004048">
    <property type="term" value="F:anthranilate phosphoribosyltransferase activity"/>
    <property type="evidence" value="ECO:0007669"/>
    <property type="project" value="UniProtKB-EC"/>
</dbReference>
<dbReference type="EC" id="2.4.2.18" evidence="2"/>